<keyword evidence="6 14" id="KW-1278">Translocase</keyword>
<name>A0A9D1J657_9BACT</name>
<comment type="subcellular location">
    <subcellularLocation>
        <location evidence="14">Cell membrane</location>
        <topology evidence="14">Multi-pass membrane protein</topology>
    </subcellularLocation>
    <subcellularLocation>
        <location evidence="1">Endomembrane system</location>
        <topology evidence="1">Multi-pass membrane protein</topology>
    </subcellularLocation>
</comment>
<gene>
    <name evidence="14" type="primary">nqrD</name>
    <name evidence="15" type="ORF">IAC94_01795</name>
</gene>
<dbReference type="EMBL" id="DVHI01000028">
    <property type="protein sequence ID" value="HIR62243.1"/>
    <property type="molecule type" value="Genomic_DNA"/>
</dbReference>
<evidence type="ECO:0000256" key="1">
    <source>
        <dbReference type="ARBA" id="ARBA00004127"/>
    </source>
</evidence>
<accession>A0A9D1J657</accession>
<evidence type="ECO:0000256" key="5">
    <source>
        <dbReference type="ARBA" id="ARBA00022692"/>
    </source>
</evidence>
<evidence type="ECO:0000256" key="4">
    <source>
        <dbReference type="ARBA" id="ARBA00022519"/>
    </source>
</evidence>
<protein>
    <recommendedName>
        <fullName evidence="14">Na(+)-translocating NADH-quinone reductase subunit D</fullName>
        <shortName evidence="14">Na(+)-NQR subunit D</shortName>
        <shortName evidence="14">Na(+)-translocating NQR subunit D</shortName>
        <ecNumber evidence="14">7.2.1.1</ecNumber>
    </recommendedName>
    <alternativeName>
        <fullName evidence="14">NQR complex subunit D</fullName>
    </alternativeName>
    <alternativeName>
        <fullName evidence="14">NQR-1 subunit D</fullName>
    </alternativeName>
</protein>
<feature type="transmembrane region" description="Helical" evidence="14">
    <location>
        <begin position="96"/>
        <end position="118"/>
    </location>
</feature>
<evidence type="ECO:0000256" key="2">
    <source>
        <dbReference type="ARBA" id="ARBA00022448"/>
    </source>
</evidence>
<keyword evidence="13 14" id="KW-0739">Sodium transport</keyword>
<feature type="transmembrane region" description="Helical" evidence="14">
    <location>
        <begin position="170"/>
        <end position="192"/>
    </location>
</feature>
<keyword evidence="4" id="KW-0997">Cell inner membrane</keyword>
<dbReference type="PANTHER" id="PTHR30586:SF1">
    <property type="entry name" value="NA(+)-TRANSLOCATING NADH-QUINONE REDUCTASE SUBUNIT D"/>
    <property type="match status" value="1"/>
</dbReference>
<organism evidence="15 16">
    <name type="scientific">Candidatus Coprenecus avistercoris</name>
    <dbReference type="NCBI Taxonomy" id="2840730"/>
    <lineage>
        <taxon>Bacteria</taxon>
        <taxon>Pseudomonadati</taxon>
        <taxon>Bacteroidota</taxon>
        <taxon>Bacteroidia</taxon>
        <taxon>Bacteroidales</taxon>
        <taxon>Rikenellaceae</taxon>
        <taxon>Rikenellaceae incertae sedis</taxon>
        <taxon>Candidatus Coprenecus</taxon>
    </lineage>
</organism>
<evidence type="ECO:0000256" key="3">
    <source>
        <dbReference type="ARBA" id="ARBA00022475"/>
    </source>
</evidence>
<dbReference type="InterPro" id="IPR011292">
    <property type="entry name" value="NqrD"/>
</dbReference>
<dbReference type="HAMAP" id="MF_00428">
    <property type="entry name" value="NqrD"/>
    <property type="match status" value="1"/>
</dbReference>
<evidence type="ECO:0000256" key="10">
    <source>
        <dbReference type="ARBA" id="ARBA00023065"/>
    </source>
</evidence>
<comment type="similarity">
    <text evidence="14">Belongs to the NqrDE/RnfAE family.</text>
</comment>
<evidence type="ECO:0000256" key="6">
    <source>
        <dbReference type="ARBA" id="ARBA00022967"/>
    </source>
</evidence>
<evidence type="ECO:0000313" key="15">
    <source>
        <dbReference type="EMBL" id="HIR62243.1"/>
    </source>
</evidence>
<dbReference type="EC" id="7.2.1.1" evidence="14"/>
<dbReference type="AlphaFoldDB" id="A0A9D1J657"/>
<keyword evidence="7 14" id="KW-1133">Transmembrane helix</keyword>
<keyword evidence="5 14" id="KW-0812">Transmembrane</keyword>
<feature type="transmembrane region" description="Helical" evidence="14">
    <location>
        <begin position="38"/>
        <end position="57"/>
    </location>
</feature>
<feature type="transmembrane region" description="Helical" evidence="14">
    <location>
        <begin position="69"/>
        <end position="90"/>
    </location>
</feature>
<evidence type="ECO:0000313" key="16">
    <source>
        <dbReference type="Proteomes" id="UP000886744"/>
    </source>
</evidence>
<sequence>MKKEIYQNPFFKANPVTVLVLGICSSLAVTVKLEPACVMALSVTFVTGFSSLFASLLRNTIPNRIRIIVQLVLVSLFVILIDQFLKAYAYDVSKQLSVYVGLIITNCIIMGRIEAFALGNKPWPSFVDGIANGLGYGMILVALAFIRELLGSGTLFGHQIIPDGWYEAGYMNNGLIILPPMALILVGLFIWLQRGIQKELIEK</sequence>
<keyword evidence="9 14" id="KW-0915">Sodium</keyword>
<keyword evidence="10 14" id="KW-0406">Ion transport</keyword>
<evidence type="ECO:0000256" key="8">
    <source>
        <dbReference type="ARBA" id="ARBA00023027"/>
    </source>
</evidence>
<keyword evidence="2 14" id="KW-0813">Transport</keyword>
<evidence type="ECO:0000256" key="13">
    <source>
        <dbReference type="ARBA" id="ARBA00023201"/>
    </source>
</evidence>
<dbReference type="GO" id="GO:0012505">
    <property type="term" value="C:endomembrane system"/>
    <property type="evidence" value="ECO:0007669"/>
    <property type="project" value="UniProtKB-SubCell"/>
</dbReference>
<comment type="subunit">
    <text evidence="14">Composed of six subunits; NqrA, NqrB, NqrC, NqrD, NqrE and NqrF.</text>
</comment>
<reference evidence="15" key="2">
    <citation type="journal article" date="2021" name="PeerJ">
        <title>Extensive microbial diversity within the chicken gut microbiome revealed by metagenomics and culture.</title>
        <authorList>
            <person name="Gilroy R."/>
            <person name="Ravi A."/>
            <person name="Getino M."/>
            <person name="Pursley I."/>
            <person name="Horton D.L."/>
            <person name="Alikhan N.F."/>
            <person name="Baker D."/>
            <person name="Gharbi K."/>
            <person name="Hall N."/>
            <person name="Watson M."/>
            <person name="Adriaenssens E.M."/>
            <person name="Foster-Nyarko E."/>
            <person name="Jarju S."/>
            <person name="Secka A."/>
            <person name="Antonio M."/>
            <person name="Oren A."/>
            <person name="Chaudhuri R.R."/>
            <person name="La Ragione R."/>
            <person name="Hildebrand F."/>
            <person name="Pallen M.J."/>
        </authorList>
    </citation>
    <scope>NUCLEOTIDE SEQUENCE</scope>
    <source>
        <strain evidence="15">ChiHjej13B12-12457</strain>
    </source>
</reference>
<feature type="transmembrane region" description="Helical" evidence="14">
    <location>
        <begin position="130"/>
        <end position="150"/>
    </location>
</feature>
<dbReference type="PANTHER" id="PTHR30586">
    <property type="entry name" value="ELECTRON TRANSPORT COMPLEX PROTEIN RNFE"/>
    <property type="match status" value="1"/>
</dbReference>
<evidence type="ECO:0000256" key="11">
    <source>
        <dbReference type="ARBA" id="ARBA00023075"/>
    </source>
</evidence>
<evidence type="ECO:0000256" key="12">
    <source>
        <dbReference type="ARBA" id="ARBA00023136"/>
    </source>
</evidence>
<comment type="catalytic activity">
    <reaction evidence="14">
        <text>a ubiquinone + n Na(+)(in) + NADH + H(+) = a ubiquinol + n Na(+)(out) + NAD(+)</text>
        <dbReference type="Rhea" id="RHEA:47748"/>
        <dbReference type="Rhea" id="RHEA-COMP:9565"/>
        <dbReference type="Rhea" id="RHEA-COMP:9566"/>
        <dbReference type="ChEBI" id="CHEBI:15378"/>
        <dbReference type="ChEBI" id="CHEBI:16389"/>
        <dbReference type="ChEBI" id="CHEBI:17976"/>
        <dbReference type="ChEBI" id="CHEBI:29101"/>
        <dbReference type="ChEBI" id="CHEBI:57540"/>
        <dbReference type="ChEBI" id="CHEBI:57945"/>
        <dbReference type="EC" id="7.2.1.1"/>
    </reaction>
</comment>
<keyword evidence="8 14" id="KW-0520">NAD</keyword>
<dbReference type="PIRSF" id="PIRSF006102">
    <property type="entry name" value="NQR_DE"/>
    <property type="match status" value="1"/>
</dbReference>
<keyword evidence="3 14" id="KW-1003">Cell membrane</keyword>
<evidence type="ECO:0000256" key="9">
    <source>
        <dbReference type="ARBA" id="ARBA00023053"/>
    </source>
</evidence>
<evidence type="ECO:0000256" key="14">
    <source>
        <dbReference type="HAMAP-Rule" id="MF_00428"/>
    </source>
</evidence>
<evidence type="ECO:0000256" key="7">
    <source>
        <dbReference type="ARBA" id="ARBA00022989"/>
    </source>
</evidence>
<proteinExistence type="inferred from homology"/>
<keyword evidence="12 14" id="KW-0472">Membrane</keyword>
<reference evidence="15" key="1">
    <citation type="submission" date="2020-10" db="EMBL/GenBank/DDBJ databases">
        <authorList>
            <person name="Gilroy R."/>
        </authorList>
    </citation>
    <scope>NUCLEOTIDE SEQUENCE</scope>
    <source>
        <strain evidence="15">ChiHjej13B12-12457</strain>
    </source>
</reference>
<dbReference type="NCBIfam" id="TIGR01939">
    <property type="entry name" value="nqrD"/>
    <property type="match status" value="1"/>
</dbReference>
<dbReference type="GO" id="GO:0016655">
    <property type="term" value="F:oxidoreductase activity, acting on NAD(P)H, quinone or similar compound as acceptor"/>
    <property type="evidence" value="ECO:0007669"/>
    <property type="project" value="UniProtKB-UniRule"/>
</dbReference>
<dbReference type="InterPro" id="IPR003667">
    <property type="entry name" value="NqrDE/RnfAE"/>
</dbReference>
<dbReference type="Pfam" id="PF02508">
    <property type="entry name" value="Rnf-Nqr"/>
    <property type="match status" value="1"/>
</dbReference>
<comment type="function">
    <text evidence="14">NQR complex catalyzes the reduction of ubiquinone-1 to ubiquinol by two successive reactions, coupled with the transport of Na(+) ions from the cytoplasm to the periplasm. NqrA to NqrE are probably involved in the second step, the conversion of ubisemiquinone to ubiquinol.</text>
</comment>
<dbReference type="Proteomes" id="UP000886744">
    <property type="component" value="Unassembled WGS sequence"/>
</dbReference>
<comment type="caution">
    <text evidence="15">The sequence shown here is derived from an EMBL/GenBank/DDBJ whole genome shotgun (WGS) entry which is preliminary data.</text>
</comment>
<dbReference type="GO" id="GO:0006814">
    <property type="term" value="P:sodium ion transport"/>
    <property type="evidence" value="ECO:0007669"/>
    <property type="project" value="UniProtKB-UniRule"/>
</dbReference>
<dbReference type="GO" id="GO:0005886">
    <property type="term" value="C:plasma membrane"/>
    <property type="evidence" value="ECO:0007669"/>
    <property type="project" value="UniProtKB-SubCell"/>
</dbReference>
<keyword evidence="11 14" id="KW-0830">Ubiquinone</keyword>
<dbReference type="NCBIfam" id="NF006777">
    <property type="entry name" value="PRK09292.1"/>
    <property type="match status" value="1"/>
</dbReference>